<dbReference type="GO" id="GO:0042597">
    <property type="term" value="C:periplasmic space"/>
    <property type="evidence" value="ECO:0007669"/>
    <property type="project" value="UniProtKB-SubCell"/>
</dbReference>
<organism evidence="7 8">
    <name type="scientific">Pilimelia terevasa</name>
    <dbReference type="NCBI Taxonomy" id="53372"/>
    <lineage>
        <taxon>Bacteria</taxon>
        <taxon>Bacillati</taxon>
        <taxon>Actinomycetota</taxon>
        <taxon>Actinomycetes</taxon>
        <taxon>Micromonosporales</taxon>
        <taxon>Micromonosporaceae</taxon>
        <taxon>Pilimelia</taxon>
    </lineage>
</organism>
<dbReference type="PROSITE" id="PS51257">
    <property type="entry name" value="PROKAR_LIPOPROTEIN"/>
    <property type="match status" value="1"/>
</dbReference>
<dbReference type="Proteomes" id="UP000662200">
    <property type="component" value="Unassembled WGS sequence"/>
</dbReference>
<feature type="chain" id="PRO_5035197158" evidence="4">
    <location>
        <begin position="21"/>
        <end position="375"/>
    </location>
</feature>
<accession>A0A8J3BHW7</accession>
<dbReference type="Pfam" id="PF13473">
    <property type="entry name" value="Cupredoxin_1"/>
    <property type="match status" value="1"/>
</dbReference>
<dbReference type="NCBIfam" id="NF041757">
    <property type="entry name" value="EfeO"/>
    <property type="match status" value="1"/>
</dbReference>
<evidence type="ECO:0000259" key="6">
    <source>
        <dbReference type="Pfam" id="PF13473"/>
    </source>
</evidence>
<dbReference type="InterPro" id="IPR050894">
    <property type="entry name" value="EfeM/EfeO_iron_uptake"/>
</dbReference>
<keyword evidence="8" id="KW-1185">Reference proteome</keyword>
<evidence type="ECO:0000256" key="2">
    <source>
        <dbReference type="ARBA" id="ARBA00005989"/>
    </source>
</evidence>
<proteinExistence type="inferred from homology"/>
<dbReference type="EMBL" id="BMQC01000001">
    <property type="protein sequence ID" value="GGK15424.1"/>
    <property type="molecule type" value="Genomic_DNA"/>
</dbReference>
<dbReference type="PANTHER" id="PTHR39192">
    <property type="entry name" value="IRON UPTAKE SYSTEM COMPONENT EFEO"/>
    <property type="match status" value="1"/>
</dbReference>
<keyword evidence="3 4" id="KW-0732">Signal</keyword>
<dbReference type="CDD" id="cd14656">
    <property type="entry name" value="Imelysin-like_EfeO"/>
    <property type="match status" value="1"/>
</dbReference>
<feature type="domain" description="EfeO-type cupredoxin-like" evidence="6">
    <location>
        <begin position="21"/>
        <end position="123"/>
    </location>
</feature>
<comment type="subcellular location">
    <subcellularLocation>
        <location evidence="1">Periplasm</location>
    </subcellularLocation>
</comment>
<name>A0A8J3BHW7_9ACTN</name>
<comment type="similarity">
    <text evidence="2">Belongs to the EfeM/EfeO family.</text>
</comment>
<dbReference type="InterPro" id="IPR018976">
    <property type="entry name" value="Imelysin-like"/>
</dbReference>
<keyword evidence="7" id="KW-0449">Lipoprotein</keyword>
<dbReference type="InterPro" id="IPR028096">
    <property type="entry name" value="EfeO_Cupredoxin"/>
</dbReference>
<evidence type="ECO:0000256" key="1">
    <source>
        <dbReference type="ARBA" id="ARBA00004418"/>
    </source>
</evidence>
<evidence type="ECO:0000313" key="8">
    <source>
        <dbReference type="Proteomes" id="UP000662200"/>
    </source>
</evidence>
<dbReference type="InterPro" id="IPR034981">
    <property type="entry name" value="Imelysin-like_EfeO/Algp7"/>
</dbReference>
<reference evidence="7" key="1">
    <citation type="journal article" date="2014" name="Int. J. Syst. Evol. Microbiol.">
        <title>Complete genome sequence of Corynebacterium casei LMG S-19264T (=DSM 44701T), isolated from a smear-ripened cheese.</title>
        <authorList>
            <consortium name="US DOE Joint Genome Institute (JGI-PGF)"/>
            <person name="Walter F."/>
            <person name="Albersmeier A."/>
            <person name="Kalinowski J."/>
            <person name="Ruckert C."/>
        </authorList>
    </citation>
    <scope>NUCLEOTIDE SEQUENCE</scope>
    <source>
        <strain evidence="7">JCM 3091</strain>
    </source>
</reference>
<evidence type="ECO:0000259" key="5">
    <source>
        <dbReference type="Pfam" id="PF09375"/>
    </source>
</evidence>
<dbReference type="InterPro" id="IPR053377">
    <property type="entry name" value="Iron_uptake_EfeM/EfeO"/>
</dbReference>
<dbReference type="AlphaFoldDB" id="A0A8J3BHW7"/>
<feature type="domain" description="Imelysin-like" evidence="5">
    <location>
        <begin position="139"/>
        <end position="368"/>
    </location>
</feature>
<dbReference type="InterPro" id="IPR038352">
    <property type="entry name" value="Imelysin_sf"/>
</dbReference>
<dbReference type="Pfam" id="PF09375">
    <property type="entry name" value="Peptidase_M75"/>
    <property type="match status" value="1"/>
</dbReference>
<dbReference type="Gene3D" id="1.20.1420.20">
    <property type="entry name" value="M75 peptidase, HXXE motif"/>
    <property type="match status" value="1"/>
</dbReference>
<evidence type="ECO:0000256" key="4">
    <source>
        <dbReference type="SAM" id="SignalP"/>
    </source>
</evidence>
<evidence type="ECO:0000256" key="3">
    <source>
        <dbReference type="ARBA" id="ARBA00022729"/>
    </source>
</evidence>
<reference evidence="7" key="2">
    <citation type="submission" date="2020-09" db="EMBL/GenBank/DDBJ databases">
        <authorList>
            <person name="Sun Q."/>
            <person name="Ohkuma M."/>
        </authorList>
    </citation>
    <scope>NUCLEOTIDE SEQUENCE</scope>
    <source>
        <strain evidence="7">JCM 3091</strain>
    </source>
</reference>
<dbReference type="RefSeq" id="WP_189112487.1">
    <property type="nucleotide sequence ID" value="NZ_BMQC01000001.1"/>
</dbReference>
<dbReference type="PANTHER" id="PTHR39192:SF1">
    <property type="entry name" value="IRON UPTAKE SYSTEM COMPONENT EFEO"/>
    <property type="match status" value="1"/>
</dbReference>
<evidence type="ECO:0000313" key="7">
    <source>
        <dbReference type="EMBL" id="GGK15424.1"/>
    </source>
</evidence>
<gene>
    <name evidence="7" type="primary">ycdO</name>
    <name evidence="7" type="ORF">GCM10010124_05160</name>
</gene>
<feature type="signal peptide" evidence="4">
    <location>
        <begin position="1"/>
        <end position="20"/>
    </location>
</feature>
<sequence length="375" mass="38735">MRATRTLALLAAGALLPAAAAGCGGDDRPAASGGAIAVTSTDGGCEIARTDAPAGTVVFSVANKGAKVTEFYVLAGADKVAGEVENIAPGLTRELRVELAAGAYQTACKPGMVGDGIRGAFTVTAAGAGPAVDPELTAAVARYRAYVKGQTAALLTLTTQFVAAVKGGRITEAKALFPKAREPWERIEPVAEIFGDLDPRIDAREADLEPGQAFTGFHKLEKDLWVTKSVAGSGPTADQLMADIKEIAAKAEAEALTPLQLANGAKELLDEVATGKITGEEDFFSHTDLWDFKANLDGSRAAVEALRPVLVARDPALVAQLDAAFAAASAALDRHRAGTGWKLHNQLTKADLKLLSDAINSLGEPVSRVAAAVSR</sequence>
<protein>
    <submittedName>
        <fullName evidence="7">Lipoprotein</fullName>
    </submittedName>
</protein>
<comment type="caution">
    <text evidence="7">The sequence shown here is derived from an EMBL/GenBank/DDBJ whole genome shotgun (WGS) entry which is preliminary data.</text>
</comment>